<dbReference type="GO" id="GO:0008270">
    <property type="term" value="F:zinc ion binding"/>
    <property type="evidence" value="ECO:0007669"/>
    <property type="project" value="InterPro"/>
</dbReference>
<feature type="domain" description="Zn(2)-C6 fungal-type" evidence="3">
    <location>
        <begin position="321"/>
        <end position="364"/>
    </location>
</feature>
<dbReference type="STRING" id="1573173.A0A167DX05"/>
<dbReference type="InterPro" id="IPR001138">
    <property type="entry name" value="Zn2Cys6_DnaBD"/>
</dbReference>
<evidence type="ECO:0000313" key="4">
    <source>
        <dbReference type="EMBL" id="KZL84444.1"/>
    </source>
</evidence>
<dbReference type="SUPFAM" id="SSF57701">
    <property type="entry name" value="Zn2/Cys6 DNA-binding domain"/>
    <property type="match status" value="1"/>
</dbReference>
<feature type="compositionally biased region" description="Basic and acidic residues" evidence="2">
    <location>
        <begin position="294"/>
        <end position="308"/>
    </location>
</feature>
<dbReference type="EMBL" id="LFIW01000874">
    <property type="protein sequence ID" value="KZL84444.1"/>
    <property type="molecule type" value="Genomic_DNA"/>
</dbReference>
<dbReference type="InterPro" id="IPR036864">
    <property type="entry name" value="Zn2-C6_fun-type_DNA-bd_sf"/>
</dbReference>
<dbReference type="Proteomes" id="UP000076584">
    <property type="component" value="Unassembled WGS sequence"/>
</dbReference>
<evidence type="ECO:0000256" key="2">
    <source>
        <dbReference type="SAM" id="MobiDB-lite"/>
    </source>
</evidence>
<protein>
    <submittedName>
        <fullName evidence="4">Tetratricopeptide repeat domain containing protein</fullName>
    </submittedName>
</protein>
<keyword evidence="5" id="KW-1185">Reference proteome</keyword>
<dbReference type="InterPro" id="IPR052973">
    <property type="entry name" value="Fungal_sec-metab_reg_TF"/>
</dbReference>
<reference evidence="4 5" key="1">
    <citation type="submission" date="2015-06" db="EMBL/GenBank/DDBJ databases">
        <title>Survival trade-offs in plant roots during colonization by closely related pathogenic and mutualistic fungi.</title>
        <authorList>
            <person name="Hacquard S."/>
            <person name="Kracher B."/>
            <person name="Hiruma K."/>
            <person name="Weinman A."/>
            <person name="Muench P."/>
            <person name="Garrido Oter R."/>
            <person name="Ver Loren van Themaat E."/>
            <person name="Dallerey J.-F."/>
            <person name="Damm U."/>
            <person name="Henrissat B."/>
            <person name="Lespinet O."/>
            <person name="Thon M."/>
            <person name="Kemen E."/>
            <person name="McHardy A.C."/>
            <person name="Schulze-Lefert P."/>
            <person name="O'Connell R.J."/>
        </authorList>
    </citation>
    <scope>NUCLEOTIDE SEQUENCE [LARGE SCALE GENOMIC DNA]</scope>
    <source>
        <strain evidence="4 5">MAFF 238704</strain>
    </source>
</reference>
<gene>
    <name evidence="4" type="ORF">CI238_03578</name>
</gene>
<evidence type="ECO:0000256" key="1">
    <source>
        <dbReference type="ARBA" id="ARBA00023242"/>
    </source>
</evidence>
<evidence type="ECO:0000313" key="5">
    <source>
        <dbReference type="Proteomes" id="UP000076584"/>
    </source>
</evidence>
<dbReference type="PROSITE" id="PS50048">
    <property type="entry name" value="ZN2_CY6_FUNGAL_2"/>
    <property type="match status" value="1"/>
</dbReference>
<comment type="caution">
    <text evidence="4">The sequence shown here is derived from an EMBL/GenBank/DDBJ whole genome shotgun (WGS) entry which is preliminary data.</text>
</comment>
<dbReference type="PANTHER" id="PTHR35392:SF3">
    <property type="entry name" value="ZN(2)-C6 FUNGAL-TYPE DOMAIN-CONTAINING PROTEIN"/>
    <property type="match status" value="1"/>
</dbReference>
<dbReference type="AlphaFoldDB" id="A0A167DX05"/>
<keyword evidence="1" id="KW-0539">Nucleus</keyword>
<feature type="region of interest" description="Disordered" evidence="2">
    <location>
        <begin position="282"/>
        <end position="308"/>
    </location>
</feature>
<organism evidence="4 5">
    <name type="scientific">Colletotrichum incanum</name>
    <name type="common">Soybean anthracnose fungus</name>
    <dbReference type="NCBI Taxonomy" id="1573173"/>
    <lineage>
        <taxon>Eukaryota</taxon>
        <taxon>Fungi</taxon>
        <taxon>Dikarya</taxon>
        <taxon>Ascomycota</taxon>
        <taxon>Pezizomycotina</taxon>
        <taxon>Sordariomycetes</taxon>
        <taxon>Hypocreomycetidae</taxon>
        <taxon>Glomerellales</taxon>
        <taxon>Glomerellaceae</taxon>
        <taxon>Colletotrichum</taxon>
        <taxon>Colletotrichum spaethianum species complex</taxon>
    </lineage>
</organism>
<dbReference type="CDD" id="cd00067">
    <property type="entry name" value="GAL4"/>
    <property type="match status" value="1"/>
</dbReference>
<dbReference type="GO" id="GO:0000981">
    <property type="term" value="F:DNA-binding transcription factor activity, RNA polymerase II-specific"/>
    <property type="evidence" value="ECO:0007669"/>
    <property type="project" value="InterPro"/>
</dbReference>
<evidence type="ECO:0000259" key="3">
    <source>
        <dbReference type="PROSITE" id="PS50048"/>
    </source>
</evidence>
<accession>A0A167DX05</accession>
<proteinExistence type="predicted"/>
<name>A0A167DX05_COLIC</name>
<dbReference type="PANTHER" id="PTHR35392">
    <property type="entry name" value="ZN(II)2CYS6 TRANSCRIPTION FACTOR (EUROFUNG)-RELATED-RELATED"/>
    <property type="match status" value="1"/>
</dbReference>
<sequence length="406" mass="45358">MRQSTDRGNSKVSIASRRISAKMVNPEALESWPNQTAQLLSNTKILEYRNTRTPPHREYYDGVPGYCKTVDGLHENYRSIEGLCQPAEVRDASQCLLYEGAVHTENCYESTLQSIATPVVFRESQFFGSANSAQFFGYSKDEPHQPKGQIGGILGLGGAPCFHGQPNAWEVTGDRTTAQTWMASPPSMTGLSNRSSSPRDMCIMSLYEDPLTRHQFTSHPYGSPPYVMVPAESPPKINVRPKFVETGNNDVISGQKKPMDFAGRMPSAEQVALSPITFRGHALASNRSKRRLKEGKEGSRKRRTMTEEERQAIADTRQIGACIRCRMQRLKCDANPEDRQGPCLTCARVDMNSAKVVHRQPCIRTKLSDVVLYRDPCTVNAERGGRLQTLWILKIGMAKIHTRFSS</sequence>